<protein>
    <recommendedName>
        <fullName evidence="3">GDYXXLXY domain-containing protein</fullName>
    </recommendedName>
</protein>
<dbReference type="InterPro" id="IPR025833">
    <property type="entry name" value="GDYXXLXY"/>
</dbReference>
<accession>A0A2A2SJR1</accession>
<dbReference type="Pfam" id="PF14345">
    <property type="entry name" value="GDYXXLXY"/>
    <property type="match status" value="1"/>
</dbReference>
<evidence type="ECO:0008006" key="3">
    <source>
        <dbReference type="Google" id="ProtNLM"/>
    </source>
</evidence>
<sequence>MTRAGLLAILVIAAPVAGTLASVAINEAQLRDATEWRIPITGYDPRDPLRGRYVAFQYDWTVAGRRTACPSGDCVLCMEDGGRRVRVEPRSAVCPASVDAVASGLFVRYATEGGGTRATAATRIWVSEARAPELERQLQTRPMVAVSRLTRSGRLIATHLEPAP</sequence>
<evidence type="ECO:0000313" key="1">
    <source>
        <dbReference type="EMBL" id="PAX09400.1"/>
    </source>
</evidence>
<name>A0A2A2SJR1_9SPHN</name>
<dbReference type="EMBL" id="NSLI01000001">
    <property type="protein sequence ID" value="PAX09400.1"/>
    <property type="molecule type" value="Genomic_DNA"/>
</dbReference>
<dbReference type="RefSeq" id="WP_095996507.1">
    <property type="nucleotide sequence ID" value="NZ_NSLI01000001.1"/>
</dbReference>
<proteinExistence type="predicted"/>
<dbReference type="Proteomes" id="UP000218151">
    <property type="component" value="Unassembled WGS sequence"/>
</dbReference>
<dbReference type="AlphaFoldDB" id="A0A2A2SJR1"/>
<reference evidence="2" key="1">
    <citation type="submission" date="2017-09" db="EMBL/GenBank/DDBJ databases">
        <authorList>
            <person name="Feng G."/>
            <person name="Zhu H."/>
        </authorList>
    </citation>
    <scope>NUCLEOTIDE SEQUENCE [LARGE SCALE GENOMIC DNA]</scope>
    <source>
        <strain evidence="2">1PNM-20</strain>
    </source>
</reference>
<evidence type="ECO:0000313" key="2">
    <source>
        <dbReference type="Proteomes" id="UP000218151"/>
    </source>
</evidence>
<keyword evidence="2" id="KW-1185">Reference proteome</keyword>
<gene>
    <name evidence="1" type="ORF">CKY28_01195</name>
</gene>
<organism evidence="1 2">
    <name type="scientific">Sphingomonas lenta</name>
    <dbReference type="NCBI Taxonomy" id="1141887"/>
    <lineage>
        <taxon>Bacteria</taxon>
        <taxon>Pseudomonadati</taxon>
        <taxon>Pseudomonadota</taxon>
        <taxon>Alphaproteobacteria</taxon>
        <taxon>Sphingomonadales</taxon>
        <taxon>Sphingomonadaceae</taxon>
        <taxon>Sphingomonas</taxon>
    </lineage>
</organism>
<comment type="caution">
    <text evidence="1">The sequence shown here is derived from an EMBL/GenBank/DDBJ whole genome shotgun (WGS) entry which is preliminary data.</text>
</comment>
<dbReference type="OrthoDB" id="4868247at2"/>